<proteinExistence type="predicted"/>
<gene>
    <name evidence="1" type="ORF">Bpfe_019504</name>
</gene>
<protein>
    <submittedName>
        <fullName evidence="1">Melanopsin</fullName>
    </submittedName>
</protein>
<keyword evidence="2" id="KW-1185">Reference proteome</keyword>
<sequence>MMCHCCGSRSPARLAMAHEQQFPHFLPDFRVADGVQDRVGRGGNFSQKIRKHGNQGRNHTLGSEEAQKRYGHVGCPSEAECANDKQGGDGSLDFRLCLYPVEQSDTAAPLERLELFLDLPDGDENPPVREYDQAKRYEEIESDKCQKVPQVRRAPVDIVESAGCPHSFKAIGAYACEW</sequence>
<dbReference type="Proteomes" id="UP001233172">
    <property type="component" value="Unassembled WGS sequence"/>
</dbReference>
<evidence type="ECO:0000313" key="2">
    <source>
        <dbReference type="Proteomes" id="UP001233172"/>
    </source>
</evidence>
<comment type="caution">
    <text evidence="1">The sequence shown here is derived from an EMBL/GenBank/DDBJ whole genome shotgun (WGS) entry which is preliminary data.</text>
</comment>
<reference evidence="1" key="2">
    <citation type="submission" date="2023-04" db="EMBL/GenBank/DDBJ databases">
        <authorList>
            <person name="Bu L."/>
            <person name="Lu L."/>
            <person name="Laidemitt M.R."/>
            <person name="Zhang S.M."/>
            <person name="Mutuku M."/>
            <person name="Mkoji G."/>
            <person name="Steinauer M."/>
            <person name="Loker E.S."/>
        </authorList>
    </citation>
    <scope>NUCLEOTIDE SEQUENCE</scope>
    <source>
        <strain evidence="1">KasaAsao</strain>
        <tissue evidence="1">Whole Snail</tissue>
    </source>
</reference>
<evidence type="ECO:0000313" key="1">
    <source>
        <dbReference type="EMBL" id="KAK0050984.1"/>
    </source>
</evidence>
<reference evidence="1" key="1">
    <citation type="journal article" date="2023" name="PLoS Negl. Trop. Dis.">
        <title>A genome sequence for Biomphalaria pfeifferi, the major vector snail for the human-infecting parasite Schistosoma mansoni.</title>
        <authorList>
            <person name="Bu L."/>
            <person name="Lu L."/>
            <person name="Laidemitt M.R."/>
            <person name="Zhang S.M."/>
            <person name="Mutuku M."/>
            <person name="Mkoji G."/>
            <person name="Steinauer M."/>
            <person name="Loker E.S."/>
        </authorList>
    </citation>
    <scope>NUCLEOTIDE SEQUENCE</scope>
    <source>
        <strain evidence="1">KasaAsao</strain>
    </source>
</reference>
<dbReference type="EMBL" id="JASAOG010000108">
    <property type="protein sequence ID" value="KAK0050984.1"/>
    <property type="molecule type" value="Genomic_DNA"/>
</dbReference>
<organism evidence="1 2">
    <name type="scientific">Biomphalaria pfeifferi</name>
    <name type="common">Bloodfluke planorb</name>
    <name type="synonym">Freshwater snail</name>
    <dbReference type="NCBI Taxonomy" id="112525"/>
    <lineage>
        <taxon>Eukaryota</taxon>
        <taxon>Metazoa</taxon>
        <taxon>Spiralia</taxon>
        <taxon>Lophotrochozoa</taxon>
        <taxon>Mollusca</taxon>
        <taxon>Gastropoda</taxon>
        <taxon>Heterobranchia</taxon>
        <taxon>Euthyneura</taxon>
        <taxon>Panpulmonata</taxon>
        <taxon>Hygrophila</taxon>
        <taxon>Lymnaeoidea</taxon>
        <taxon>Planorbidae</taxon>
        <taxon>Biomphalaria</taxon>
    </lineage>
</organism>
<accession>A0AAD8BAH9</accession>
<name>A0AAD8BAH9_BIOPF</name>
<dbReference type="AlphaFoldDB" id="A0AAD8BAH9"/>